<evidence type="ECO:0000256" key="1">
    <source>
        <dbReference type="ARBA" id="ARBA00004123"/>
    </source>
</evidence>
<evidence type="ECO:0000256" key="3">
    <source>
        <dbReference type="SAM" id="Coils"/>
    </source>
</evidence>
<dbReference type="AlphaFoldDB" id="A0A067NQQ2"/>
<evidence type="ECO:0000313" key="5">
    <source>
        <dbReference type="EMBL" id="KDQ29310.1"/>
    </source>
</evidence>
<dbReference type="Proteomes" id="UP000027073">
    <property type="component" value="Unassembled WGS sequence"/>
</dbReference>
<dbReference type="Pfam" id="PF05615">
    <property type="entry name" value="THOC7"/>
    <property type="match status" value="1"/>
</dbReference>
<dbReference type="GO" id="GO:0000445">
    <property type="term" value="C:THO complex part of transcription export complex"/>
    <property type="evidence" value="ECO:0007669"/>
    <property type="project" value="InterPro"/>
</dbReference>
<dbReference type="STRING" id="1137138.A0A067NQQ2"/>
<evidence type="ECO:0000313" key="6">
    <source>
        <dbReference type="Proteomes" id="UP000027073"/>
    </source>
</evidence>
<dbReference type="HOGENOM" id="CLU_769462_0_0_1"/>
<feature type="region of interest" description="Disordered" evidence="4">
    <location>
        <begin position="220"/>
        <end position="337"/>
    </location>
</feature>
<feature type="compositionally biased region" description="Polar residues" evidence="4">
    <location>
        <begin position="1"/>
        <end position="24"/>
    </location>
</feature>
<gene>
    <name evidence="5" type="ORF">PLEOSDRAFT_1103338</name>
</gene>
<dbReference type="FunCoup" id="A0A067NQQ2">
    <property type="interactions" value="48"/>
</dbReference>
<comment type="subcellular location">
    <subcellularLocation>
        <location evidence="1">Nucleus</location>
    </subcellularLocation>
</comment>
<sequence length="337" mass="37438">MATAQNNAAAQSPSLNSNRDQNISFPPLTTEGEDHVILTRITNDERPLRRVIKKFHAYTSIAFQTGKSPQGEVAIDDAREAFLVELSSFHLMLKKSVMICEGEVRQVEEYQRERLRIEDEHGTLKGQIEQLKTSLEHAQLQRRRKLEYDAIAEKVNMLPSREELEQSIQALEGDMATIKSEHDSQDRIIRNQKSALDSIIANLGSLRFTGKDVDMASTSVANTPRVSPGPDEGRETVDSTGTGRESSRGEASMSMDIKEEKEEGETFSDNNRVDSEPAEGQVTRAEGSEAGQNDIEMGEVEEDNSNLGKGSKVKRIREELEEGEASDESSELSDAPE</sequence>
<dbReference type="InParanoid" id="A0A067NQQ2"/>
<feature type="coiled-coil region" evidence="3">
    <location>
        <begin position="100"/>
        <end position="127"/>
    </location>
</feature>
<dbReference type="InterPro" id="IPR008501">
    <property type="entry name" value="THOC7/Mft1"/>
</dbReference>
<evidence type="ECO:0000256" key="2">
    <source>
        <dbReference type="ARBA" id="ARBA00023242"/>
    </source>
</evidence>
<dbReference type="EMBL" id="KL198007">
    <property type="protein sequence ID" value="KDQ29310.1"/>
    <property type="molecule type" value="Genomic_DNA"/>
</dbReference>
<accession>A0A067NQQ2</accession>
<reference evidence="6" key="1">
    <citation type="journal article" date="2014" name="Proc. Natl. Acad. Sci. U.S.A.">
        <title>Extensive sampling of basidiomycete genomes demonstrates inadequacy of the white-rot/brown-rot paradigm for wood decay fungi.</title>
        <authorList>
            <person name="Riley R."/>
            <person name="Salamov A.A."/>
            <person name="Brown D.W."/>
            <person name="Nagy L.G."/>
            <person name="Floudas D."/>
            <person name="Held B.W."/>
            <person name="Levasseur A."/>
            <person name="Lombard V."/>
            <person name="Morin E."/>
            <person name="Otillar R."/>
            <person name="Lindquist E.A."/>
            <person name="Sun H."/>
            <person name="LaButti K.M."/>
            <person name="Schmutz J."/>
            <person name="Jabbour D."/>
            <person name="Luo H."/>
            <person name="Baker S.E."/>
            <person name="Pisabarro A.G."/>
            <person name="Walton J.D."/>
            <person name="Blanchette R.A."/>
            <person name="Henrissat B."/>
            <person name="Martin F."/>
            <person name="Cullen D."/>
            <person name="Hibbett D.S."/>
            <person name="Grigoriev I.V."/>
        </authorList>
    </citation>
    <scope>NUCLEOTIDE SEQUENCE [LARGE SCALE GENOMIC DNA]</scope>
    <source>
        <strain evidence="6">PC15</strain>
    </source>
</reference>
<feature type="compositionally biased region" description="Acidic residues" evidence="4">
    <location>
        <begin position="319"/>
        <end position="337"/>
    </location>
</feature>
<name>A0A067NQQ2_PLEO1</name>
<keyword evidence="3" id="KW-0175">Coiled coil</keyword>
<organism evidence="5 6">
    <name type="scientific">Pleurotus ostreatus (strain PC15)</name>
    <name type="common">Oyster mushroom</name>
    <dbReference type="NCBI Taxonomy" id="1137138"/>
    <lineage>
        <taxon>Eukaryota</taxon>
        <taxon>Fungi</taxon>
        <taxon>Dikarya</taxon>
        <taxon>Basidiomycota</taxon>
        <taxon>Agaricomycotina</taxon>
        <taxon>Agaricomycetes</taxon>
        <taxon>Agaricomycetidae</taxon>
        <taxon>Agaricales</taxon>
        <taxon>Pleurotineae</taxon>
        <taxon>Pleurotaceae</taxon>
        <taxon>Pleurotus</taxon>
    </lineage>
</organism>
<proteinExistence type="predicted"/>
<dbReference type="OrthoDB" id="205166at2759"/>
<protein>
    <submittedName>
        <fullName evidence="5">Uncharacterized protein</fullName>
    </submittedName>
</protein>
<dbReference type="VEuPathDB" id="FungiDB:PLEOSDRAFT_1103338"/>
<evidence type="ECO:0000256" key="4">
    <source>
        <dbReference type="SAM" id="MobiDB-lite"/>
    </source>
</evidence>
<feature type="region of interest" description="Disordered" evidence="4">
    <location>
        <begin position="1"/>
        <end position="29"/>
    </location>
</feature>
<keyword evidence="2" id="KW-0539">Nucleus</keyword>
<dbReference type="GO" id="GO:0006397">
    <property type="term" value="P:mRNA processing"/>
    <property type="evidence" value="ECO:0007669"/>
    <property type="project" value="InterPro"/>
</dbReference>